<accession>A0A1V4AXG6</accession>
<evidence type="ECO:0008006" key="3">
    <source>
        <dbReference type="Google" id="ProtNLM"/>
    </source>
</evidence>
<sequence>MPYEVISSSGNLICVRITGELKKTELDRMQAVAAEFMKREGKIRMLVFLQNFLGWEKGTDWEDTSFQSKHDHDIEKIAIVGDEKWRHLALAFTGKPFRPVNTEYFTPSQLEQAHAWVA</sequence>
<evidence type="ECO:0000313" key="2">
    <source>
        <dbReference type="Proteomes" id="UP000189681"/>
    </source>
</evidence>
<dbReference type="EMBL" id="AYTS01000012">
    <property type="protein sequence ID" value="OOP57834.1"/>
    <property type="molecule type" value="Genomic_DNA"/>
</dbReference>
<dbReference type="InterPro" id="IPR021866">
    <property type="entry name" value="SpoIIAA-like"/>
</dbReference>
<organism evidence="1 2">
    <name type="scientific">Candidatus Brocadia carolinensis</name>
    <dbReference type="NCBI Taxonomy" id="1004156"/>
    <lineage>
        <taxon>Bacteria</taxon>
        <taxon>Pseudomonadati</taxon>
        <taxon>Planctomycetota</taxon>
        <taxon>Candidatus Brocadiia</taxon>
        <taxon>Candidatus Brocadiales</taxon>
        <taxon>Candidatus Brocadiaceae</taxon>
        <taxon>Candidatus Brocadia</taxon>
    </lineage>
</organism>
<dbReference type="AlphaFoldDB" id="A0A1V4AXG6"/>
<protein>
    <recommendedName>
        <fullName evidence="3">STAS/SEC14 domain-containing protein</fullName>
    </recommendedName>
</protein>
<dbReference type="Pfam" id="PF11964">
    <property type="entry name" value="SpoIIAA-like"/>
    <property type="match status" value="1"/>
</dbReference>
<dbReference type="InterPro" id="IPR038396">
    <property type="entry name" value="SpoIIAA-like_sf"/>
</dbReference>
<reference evidence="1 2" key="1">
    <citation type="journal article" date="2017" name="Water Res.">
        <title>Discovery and metagenomic analysis of an anammox bacterial enrichment related to Candidatus "Brocadia caroliniensis" in a full-scale glycerol-fed nitritation-denitritation separate centrate treatment process.</title>
        <authorList>
            <person name="Park H."/>
            <person name="Brotto A.C."/>
            <person name="van Loosdrecht M.C."/>
            <person name="Chandran K."/>
        </authorList>
    </citation>
    <scope>NUCLEOTIDE SEQUENCE [LARGE SCALE GENOMIC DNA]</scope>
    <source>
        <strain evidence="1">26THWARD</strain>
    </source>
</reference>
<comment type="caution">
    <text evidence="1">The sequence shown here is derived from an EMBL/GenBank/DDBJ whole genome shotgun (WGS) entry which is preliminary data.</text>
</comment>
<evidence type="ECO:0000313" key="1">
    <source>
        <dbReference type="EMBL" id="OOP57834.1"/>
    </source>
</evidence>
<gene>
    <name evidence="1" type="ORF">AYP45_01180</name>
</gene>
<dbReference type="STRING" id="1004156.AYP45_01180"/>
<name>A0A1V4AXG6_9BACT</name>
<dbReference type="Proteomes" id="UP000189681">
    <property type="component" value="Unassembled WGS sequence"/>
</dbReference>
<dbReference type="InterPro" id="IPR036513">
    <property type="entry name" value="STAS_dom_sf"/>
</dbReference>
<proteinExistence type="predicted"/>
<dbReference type="Gene3D" id="3.40.50.10600">
    <property type="entry name" value="SpoIIaa-like domains"/>
    <property type="match status" value="1"/>
</dbReference>
<dbReference type="SUPFAM" id="SSF52091">
    <property type="entry name" value="SpoIIaa-like"/>
    <property type="match status" value="1"/>
</dbReference>